<protein>
    <recommendedName>
        <fullName evidence="1">Aspartyl/glutamyl-tRNA(Asn/Gln) amidotransferase subunit C</fullName>
        <shortName evidence="1">Asp/Glu-ADT subunit C</shortName>
        <ecNumber evidence="1">6.3.5.-</ecNumber>
    </recommendedName>
</protein>
<comment type="function">
    <text evidence="1">Allows the formation of correctly charged Asn-tRNA(Asn) or Gln-tRNA(Gln) through the transamidation of misacylated Asp-tRNA(Asn) or Glu-tRNA(Gln) in organisms which lack either or both of asparaginyl-tRNA or glutaminyl-tRNA synthetases. The reaction takes place in the presence of glutamine and ATP through an activated phospho-Asp-tRNA(Asn) or phospho-Glu-tRNA(Gln).</text>
</comment>
<dbReference type="Pfam" id="PF02686">
    <property type="entry name" value="GatC"/>
    <property type="match status" value="1"/>
</dbReference>
<dbReference type="SUPFAM" id="SSF141000">
    <property type="entry name" value="Glu-tRNAGln amidotransferase C subunit"/>
    <property type="match status" value="1"/>
</dbReference>
<dbReference type="InterPro" id="IPR003837">
    <property type="entry name" value="GatC"/>
</dbReference>
<organism evidence="2">
    <name type="scientific">Rhodothermus marinus</name>
    <name type="common">Rhodothermus obamensis</name>
    <dbReference type="NCBI Taxonomy" id="29549"/>
    <lineage>
        <taxon>Bacteria</taxon>
        <taxon>Pseudomonadati</taxon>
        <taxon>Rhodothermota</taxon>
        <taxon>Rhodothermia</taxon>
        <taxon>Rhodothermales</taxon>
        <taxon>Rhodothermaceae</taxon>
        <taxon>Rhodothermus</taxon>
    </lineage>
</organism>
<comment type="catalytic activity">
    <reaction evidence="1">
        <text>L-glutamyl-tRNA(Gln) + L-glutamine + ATP + H2O = L-glutaminyl-tRNA(Gln) + L-glutamate + ADP + phosphate + H(+)</text>
        <dbReference type="Rhea" id="RHEA:17521"/>
        <dbReference type="Rhea" id="RHEA-COMP:9681"/>
        <dbReference type="Rhea" id="RHEA-COMP:9684"/>
        <dbReference type="ChEBI" id="CHEBI:15377"/>
        <dbReference type="ChEBI" id="CHEBI:15378"/>
        <dbReference type="ChEBI" id="CHEBI:29985"/>
        <dbReference type="ChEBI" id="CHEBI:30616"/>
        <dbReference type="ChEBI" id="CHEBI:43474"/>
        <dbReference type="ChEBI" id="CHEBI:58359"/>
        <dbReference type="ChEBI" id="CHEBI:78520"/>
        <dbReference type="ChEBI" id="CHEBI:78521"/>
        <dbReference type="ChEBI" id="CHEBI:456216"/>
    </reaction>
</comment>
<dbReference type="GO" id="GO:0016740">
    <property type="term" value="F:transferase activity"/>
    <property type="evidence" value="ECO:0007669"/>
    <property type="project" value="UniProtKB-KW"/>
</dbReference>
<dbReference type="GO" id="GO:0005524">
    <property type="term" value="F:ATP binding"/>
    <property type="evidence" value="ECO:0007669"/>
    <property type="project" value="UniProtKB-KW"/>
</dbReference>
<proteinExistence type="inferred from homology"/>
<keyword evidence="1" id="KW-0547">Nucleotide-binding</keyword>
<dbReference type="InterPro" id="IPR036113">
    <property type="entry name" value="Asp/Glu-ADT_sf_sub_c"/>
</dbReference>
<gene>
    <name evidence="1 2" type="primary">gatC</name>
    <name evidence="2" type="ORF">ENO59_00985</name>
</gene>
<dbReference type="EMBL" id="DSGB01000002">
    <property type="protein sequence ID" value="HER95087.1"/>
    <property type="molecule type" value="Genomic_DNA"/>
</dbReference>
<comment type="catalytic activity">
    <reaction evidence="1">
        <text>L-aspartyl-tRNA(Asn) + L-glutamine + ATP + H2O = L-asparaginyl-tRNA(Asn) + L-glutamate + ADP + phosphate + 2 H(+)</text>
        <dbReference type="Rhea" id="RHEA:14513"/>
        <dbReference type="Rhea" id="RHEA-COMP:9674"/>
        <dbReference type="Rhea" id="RHEA-COMP:9677"/>
        <dbReference type="ChEBI" id="CHEBI:15377"/>
        <dbReference type="ChEBI" id="CHEBI:15378"/>
        <dbReference type="ChEBI" id="CHEBI:29985"/>
        <dbReference type="ChEBI" id="CHEBI:30616"/>
        <dbReference type="ChEBI" id="CHEBI:43474"/>
        <dbReference type="ChEBI" id="CHEBI:58359"/>
        <dbReference type="ChEBI" id="CHEBI:78515"/>
        <dbReference type="ChEBI" id="CHEBI:78516"/>
        <dbReference type="ChEBI" id="CHEBI:456216"/>
    </reaction>
</comment>
<dbReference type="HAMAP" id="MF_00122">
    <property type="entry name" value="GatC"/>
    <property type="match status" value="1"/>
</dbReference>
<comment type="similarity">
    <text evidence="1">Belongs to the GatC family.</text>
</comment>
<dbReference type="Gene3D" id="1.10.20.60">
    <property type="entry name" value="Glu-tRNAGln amidotransferase C subunit, N-terminal domain"/>
    <property type="match status" value="1"/>
</dbReference>
<dbReference type="PANTHER" id="PTHR15004">
    <property type="entry name" value="GLUTAMYL-TRNA(GLN) AMIDOTRANSFERASE SUBUNIT C, MITOCHONDRIAL"/>
    <property type="match status" value="1"/>
</dbReference>
<comment type="subunit">
    <text evidence="1">Heterotrimer of A, B and C subunits.</text>
</comment>
<keyword evidence="2" id="KW-0808">Transferase</keyword>
<dbReference type="PANTHER" id="PTHR15004:SF0">
    <property type="entry name" value="GLUTAMYL-TRNA(GLN) AMIDOTRANSFERASE SUBUNIT C, MITOCHONDRIAL"/>
    <property type="match status" value="1"/>
</dbReference>
<name>A0A7V2AYN7_RHOMR</name>
<evidence type="ECO:0000313" key="2">
    <source>
        <dbReference type="EMBL" id="HER95087.1"/>
    </source>
</evidence>
<keyword evidence="1" id="KW-0067">ATP-binding</keyword>
<dbReference type="EC" id="6.3.5.-" evidence="1"/>
<sequence length="95" mass="11000">MAISIDEVRYIARLARLEFTPAEEQLLAEQMSKILDYVAKLNELDTRNVPPMSHVLDLYNVLREDVVEQRISHEEALRNAPSADSDYFRVPKVIE</sequence>
<keyword evidence="1" id="KW-0648">Protein biosynthesis</keyword>
<dbReference type="GO" id="GO:0050567">
    <property type="term" value="F:glutaminyl-tRNA synthase (glutamine-hydrolyzing) activity"/>
    <property type="evidence" value="ECO:0007669"/>
    <property type="project" value="UniProtKB-UniRule"/>
</dbReference>
<comment type="caution">
    <text evidence="2">The sequence shown here is derived from an EMBL/GenBank/DDBJ whole genome shotgun (WGS) entry which is preliminary data.</text>
</comment>
<reference evidence="2" key="1">
    <citation type="journal article" date="2020" name="mSystems">
        <title>Genome- and Community-Level Interaction Insights into Carbon Utilization and Element Cycling Functions of Hydrothermarchaeota in Hydrothermal Sediment.</title>
        <authorList>
            <person name="Zhou Z."/>
            <person name="Liu Y."/>
            <person name="Xu W."/>
            <person name="Pan J."/>
            <person name="Luo Z.H."/>
            <person name="Li M."/>
        </authorList>
    </citation>
    <scope>NUCLEOTIDE SEQUENCE [LARGE SCALE GENOMIC DNA]</scope>
    <source>
        <strain evidence="2">SpSt-143</strain>
    </source>
</reference>
<dbReference type="GO" id="GO:0006450">
    <property type="term" value="P:regulation of translational fidelity"/>
    <property type="evidence" value="ECO:0007669"/>
    <property type="project" value="InterPro"/>
</dbReference>
<keyword evidence="1" id="KW-0436">Ligase</keyword>
<accession>A0A7V2AYN7</accession>
<dbReference type="AlphaFoldDB" id="A0A7V2AYN7"/>
<dbReference type="NCBIfam" id="TIGR00135">
    <property type="entry name" value="gatC"/>
    <property type="match status" value="1"/>
</dbReference>
<evidence type="ECO:0000256" key="1">
    <source>
        <dbReference type="HAMAP-Rule" id="MF_00122"/>
    </source>
</evidence>
<dbReference type="GO" id="GO:0006412">
    <property type="term" value="P:translation"/>
    <property type="evidence" value="ECO:0007669"/>
    <property type="project" value="UniProtKB-UniRule"/>
</dbReference>
<dbReference type="GO" id="GO:0070681">
    <property type="term" value="P:glutaminyl-tRNAGln biosynthesis via transamidation"/>
    <property type="evidence" value="ECO:0007669"/>
    <property type="project" value="TreeGrafter"/>
</dbReference>